<keyword evidence="5" id="KW-1185">Reference proteome</keyword>
<keyword evidence="2" id="KW-0812">Transmembrane</keyword>
<feature type="compositionally biased region" description="Gly residues" evidence="1">
    <location>
        <begin position="692"/>
        <end position="741"/>
    </location>
</feature>
<name>A0ABW8LQP5_9ACTN</name>
<gene>
    <name evidence="4" type="ORF">ACI2L5_25295</name>
</gene>
<feature type="chain" id="PRO_5046520713" description="PBP domain-containing protein" evidence="3">
    <location>
        <begin position="33"/>
        <end position="818"/>
    </location>
</feature>
<accession>A0ABW8LQP5</accession>
<feature type="signal peptide" evidence="3">
    <location>
        <begin position="1"/>
        <end position="32"/>
    </location>
</feature>
<keyword evidence="2" id="KW-0472">Membrane</keyword>
<evidence type="ECO:0008006" key="6">
    <source>
        <dbReference type="Google" id="ProtNLM"/>
    </source>
</evidence>
<sequence length="818" mass="84798">MSRRRLYGGILALLAAVAVALLPLPPTADAHAAQSDETAVTKSGQRGKYDDFSDLKVTVHQTKNLGKQGVRVTWSGGAPTDPYNKANFLQIMQCWGDDESGPRREQCEFGATTNQQGNGGLNWYLREIGTDPGETEYVREPKPGVQPFVPFKPANGKPATTDRTDDSYFNPLDTNEKPYVRTGADGTGEATFELKAVPEADYLGCGLALGGGKARSCWLVVVPRGAHDADGTPVTLSNGYDSSPLSATNWASRIEFKLDFQPVGSFCPIGAAELPTMGSELGEEAMASWNRMLCAQVGNFGFNPTGEEYARGEAAGADVSAPVMSYTVEPARPEGEGAPELVHAPATVSGLAIAFLIEDPGSSVVQELRLTPRLVAKLLTASYINDTALEAGDPKYLKGNWWSWGKDPEFTEVNPQLKGWTKRVSQLESVIVSLQDSDVTRMLWHWLQSDKDAREFLSGTPDPWGMKVNPYYKDLGLDKDGTLAGFPKVDPFTRLANAQYPQSTIGITNVQPPANNLHDAALAALRGDSGRKTIWEPGVPGKLTNGGGQRAGERAQIAIVDTATAARYGLKTAALRNADGAFVQPTSEALLEGVAAMKPSGVAGVLSPDPGAARAGAYPLTAVTYSVGSVGMAAKDRTAYAKLIRYTTGAGQTPGLDPGELPPGYAPLPANLRDQAKAAADRLERGAPPSGDPGGDASGGGSGGGGPAGVSGAGGAESSGGDTGGSAGAGTSGGGSAGPAGAGEHAATEGSSGHTTGGERDSDTKQNVAKSGGLTPSAVLGLIRWTLLAALVIGGAAALSGPLLMRFGHRIPLASSRK</sequence>
<evidence type="ECO:0000256" key="3">
    <source>
        <dbReference type="SAM" id="SignalP"/>
    </source>
</evidence>
<keyword evidence="2" id="KW-1133">Transmembrane helix</keyword>
<proteinExistence type="predicted"/>
<feature type="transmembrane region" description="Helical" evidence="2">
    <location>
        <begin position="785"/>
        <end position="808"/>
    </location>
</feature>
<evidence type="ECO:0000256" key="2">
    <source>
        <dbReference type="SAM" id="Phobius"/>
    </source>
</evidence>
<dbReference type="SUPFAM" id="SSF53850">
    <property type="entry name" value="Periplasmic binding protein-like II"/>
    <property type="match status" value="1"/>
</dbReference>
<protein>
    <recommendedName>
        <fullName evidence="6">PBP domain-containing protein</fullName>
    </recommendedName>
</protein>
<dbReference type="Proteomes" id="UP001620295">
    <property type="component" value="Unassembled WGS sequence"/>
</dbReference>
<keyword evidence="3" id="KW-0732">Signal</keyword>
<dbReference type="Gene3D" id="3.40.190.10">
    <property type="entry name" value="Periplasmic binding protein-like II"/>
    <property type="match status" value="2"/>
</dbReference>
<evidence type="ECO:0000313" key="4">
    <source>
        <dbReference type="EMBL" id="MFK4268233.1"/>
    </source>
</evidence>
<dbReference type="RefSeq" id="WP_404747190.1">
    <property type="nucleotide sequence ID" value="NZ_JBJDQH010000008.1"/>
</dbReference>
<reference evidence="4 5" key="1">
    <citation type="submission" date="2024-11" db="EMBL/GenBank/DDBJ databases">
        <title>The Natural Products Discovery Center: Release of the First 8490 Sequenced Strains for Exploring Actinobacteria Biosynthetic Diversity.</title>
        <authorList>
            <person name="Kalkreuter E."/>
            <person name="Kautsar S.A."/>
            <person name="Yang D."/>
            <person name="Bader C.D."/>
            <person name="Teijaro C.N."/>
            <person name="Fluegel L."/>
            <person name="Davis C.M."/>
            <person name="Simpson J.R."/>
            <person name="Lauterbach L."/>
            <person name="Steele A.D."/>
            <person name="Gui C."/>
            <person name="Meng S."/>
            <person name="Li G."/>
            <person name="Viehrig K."/>
            <person name="Ye F."/>
            <person name="Su P."/>
            <person name="Kiefer A.F."/>
            <person name="Nichols A."/>
            <person name="Cepeda A.J."/>
            <person name="Yan W."/>
            <person name="Fan B."/>
            <person name="Jiang Y."/>
            <person name="Adhikari A."/>
            <person name="Zheng C.-J."/>
            <person name="Schuster L."/>
            <person name="Cowan T.M."/>
            <person name="Smanski M.J."/>
            <person name="Chevrette M.G."/>
            <person name="De Carvalho L.P.S."/>
            <person name="Shen B."/>
        </authorList>
    </citation>
    <scope>NUCLEOTIDE SEQUENCE [LARGE SCALE GENOMIC DNA]</scope>
    <source>
        <strain evidence="4 5">NPDC020863</strain>
    </source>
</reference>
<feature type="compositionally biased region" description="Low complexity" evidence="1">
    <location>
        <begin position="742"/>
        <end position="754"/>
    </location>
</feature>
<organism evidence="4 5">
    <name type="scientific">Streptomyces milbemycinicus</name>
    <dbReference type="NCBI Taxonomy" id="476552"/>
    <lineage>
        <taxon>Bacteria</taxon>
        <taxon>Bacillati</taxon>
        <taxon>Actinomycetota</taxon>
        <taxon>Actinomycetes</taxon>
        <taxon>Kitasatosporales</taxon>
        <taxon>Streptomycetaceae</taxon>
        <taxon>Streptomyces</taxon>
    </lineage>
</organism>
<feature type="region of interest" description="Disordered" evidence="1">
    <location>
        <begin position="650"/>
        <end position="770"/>
    </location>
</feature>
<feature type="compositionally biased region" description="Basic and acidic residues" evidence="1">
    <location>
        <begin position="674"/>
        <end position="685"/>
    </location>
</feature>
<comment type="caution">
    <text evidence="4">The sequence shown here is derived from an EMBL/GenBank/DDBJ whole genome shotgun (WGS) entry which is preliminary data.</text>
</comment>
<feature type="region of interest" description="Disordered" evidence="1">
    <location>
        <begin position="140"/>
        <end position="184"/>
    </location>
</feature>
<dbReference type="EMBL" id="JBJDQH010000008">
    <property type="protein sequence ID" value="MFK4268233.1"/>
    <property type="molecule type" value="Genomic_DNA"/>
</dbReference>
<evidence type="ECO:0000313" key="5">
    <source>
        <dbReference type="Proteomes" id="UP001620295"/>
    </source>
</evidence>
<evidence type="ECO:0000256" key="1">
    <source>
        <dbReference type="SAM" id="MobiDB-lite"/>
    </source>
</evidence>